<comment type="function">
    <text evidence="4">Involved in the system for phosphate transport across the cytoplasmic membrane.</text>
</comment>
<proteinExistence type="inferred from homology"/>
<name>A0A084SI23_9BACT</name>
<accession>A0A084SI23</accession>
<dbReference type="NCBIfam" id="TIGR02136">
    <property type="entry name" value="ptsS_2"/>
    <property type="match status" value="1"/>
</dbReference>
<dbReference type="Pfam" id="PF12849">
    <property type="entry name" value="PBP_like_2"/>
    <property type="match status" value="1"/>
</dbReference>
<protein>
    <recommendedName>
        <fullName evidence="4">Phosphate-binding protein</fullName>
    </recommendedName>
</protein>
<dbReference type="CDD" id="cd13653">
    <property type="entry name" value="PBP2_phosphate_like_1"/>
    <property type="match status" value="1"/>
</dbReference>
<dbReference type="AlphaFoldDB" id="A0A084SI23"/>
<dbReference type="InterPro" id="IPR011862">
    <property type="entry name" value="Phos-bd"/>
</dbReference>
<reference evidence="6 7" key="1">
    <citation type="submission" date="2014-07" db="EMBL/GenBank/DDBJ databases">
        <title>Draft Genome Sequence of Gephyronic Acid Producer, Cystobacter violaceus Strain Cb vi76.</title>
        <authorList>
            <person name="Stevens D.C."/>
            <person name="Young J."/>
            <person name="Carmichael R."/>
            <person name="Tan J."/>
            <person name="Taylor R.E."/>
        </authorList>
    </citation>
    <scope>NUCLEOTIDE SEQUENCE [LARGE SCALE GENOMIC DNA]</scope>
    <source>
        <strain evidence="6 7">Cb vi76</strain>
    </source>
</reference>
<feature type="signal peptide" evidence="4">
    <location>
        <begin position="1"/>
        <end position="22"/>
    </location>
</feature>
<dbReference type="PANTHER" id="PTHR30570">
    <property type="entry name" value="PERIPLASMIC PHOSPHATE BINDING COMPONENT OF PHOSPHATE ABC TRANSPORTER"/>
    <property type="match status" value="1"/>
</dbReference>
<organism evidence="6 7">
    <name type="scientific">Archangium violaceum Cb vi76</name>
    <dbReference type="NCBI Taxonomy" id="1406225"/>
    <lineage>
        <taxon>Bacteria</taxon>
        <taxon>Pseudomonadati</taxon>
        <taxon>Myxococcota</taxon>
        <taxon>Myxococcia</taxon>
        <taxon>Myxococcales</taxon>
        <taxon>Cystobacterineae</taxon>
        <taxon>Archangiaceae</taxon>
        <taxon>Archangium</taxon>
    </lineage>
</organism>
<evidence type="ECO:0000256" key="4">
    <source>
        <dbReference type="RuleBase" id="RU367119"/>
    </source>
</evidence>
<keyword evidence="4" id="KW-0592">Phosphate transport</keyword>
<feature type="chain" id="PRO_5027158519" description="Phosphate-binding protein" evidence="4">
    <location>
        <begin position="23"/>
        <end position="272"/>
    </location>
</feature>
<dbReference type="Proteomes" id="UP000028547">
    <property type="component" value="Unassembled WGS sequence"/>
</dbReference>
<keyword evidence="3 4" id="KW-0732">Signal</keyword>
<dbReference type="InterPro" id="IPR050811">
    <property type="entry name" value="Phosphate_ABC_transporter"/>
</dbReference>
<evidence type="ECO:0000256" key="3">
    <source>
        <dbReference type="ARBA" id="ARBA00022729"/>
    </source>
</evidence>
<dbReference type="SUPFAM" id="SSF53850">
    <property type="entry name" value="Periplasmic binding protein-like II"/>
    <property type="match status" value="1"/>
</dbReference>
<evidence type="ECO:0000259" key="5">
    <source>
        <dbReference type="Pfam" id="PF12849"/>
    </source>
</evidence>
<comment type="caution">
    <text evidence="6">The sequence shown here is derived from an EMBL/GenBank/DDBJ whole genome shotgun (WGS) entry which is preliminary data.</text>
</comment>
<dbReference type="EMBL" id="JPMI01000303">
    <property type="protein sequence ID" value="KFA88108.1"/>
    <property type="molecule type" value="Genomic_DNA"/>
</dbReference>
<keyword evidence="2 4" id="KW-0813">Transport</keyword>
<evidence type="ECO:0000313" key="7">
    <source>
        <dbReference type="Proteomes" id="UP000028547"/>
    </source>
</evidence>
<evidence type="ECO:0000256" key="1">
    <source>
        <dbReference type="ARBA" id="ARBA00008725"/>
    </source>
</evidence>
<evidence type="ECO:0000256" key="2">
    <source>
        <dbReference type="ARBA" id="ARBA00022448"/>
    </source>
</evidence>
<dbReference type="RefSeq" id="WP_043409868.1">
    <property type="nucleotide sequence ID" value="NZ_JPMI01000303.1"/>
</dbReference>
<dbReference type="Gene3D" id="3.40.190.10">
    <property type="entry name" value="Periplasmic binding protein-like II"/>
    <property type="match status" value="2"/>
</dbReference>
<sequence length="272" mass="28945">MKTFIASIAAVLLLALPGAARAGTVTVKGSDTMVLLGQRWAEEFMKKNPNTRLQVTGGGSGTGLASLINGTTDIAMSSRPMKKAEDDKLRSIKATPTQLSVARDGVTFYVHESNPVGSLTQEQLKGIYLGDITNWKEVGGKDAPIVVYSRENSSGTYVFVKDNVLDGEDYAASAQTLPGTAAVVNAVAKEKNGIGYGGAAYAKGIKELKVKKGNEEIEPTEANIKSGKYPLSRDLYFYLRNAPAGEVKAFIDFALSPEGQAIVTKVGYFPVK</sequence>
<dbReference type="GO" id="GO:0042301">
    <property type="term" value="F:phosphate ion binding"/>
    <property type="evidence" value="ECO:0007669"/>
    <property type="project" value="UniProtKB-UniRule"/>
</dbReference>
<comment type="similarity">
    <text evidence="1 4">Belongs to the PstS family.</text>
</comment>
<dbReference type="PANTHER" id="PTHR30570:SF1">
    <property type="entry name" value="PHOSPHATE-BINDING PROTEIN PSTS"/>
    <property type="match status" value="1"/>
</dbReference>
<feature type="domain" description="PBP" evidence="5">
    <location>
        <begin position="18"/>
        <end position="258"/>
    </location>
</feature>
<evidence type="ECO:0000313" key="6">
    <source>
        <dbReference type="EMBL" id="KFA88108.1"/>
    </source>
</evidence>
<dbReference type="GO" id="GO:0006817">
    <property type="term" value="P:phosphate ion transport"/>
    <property type="evidence" value="ECO:0007669"/>
    <property type="project" value="UniProtKB-UniRule"/>
</dbReference>
<gene>
    <name evidence="6" type="ORF">Q664_43400</name>
</gene>
<dbReference type="InterPro" id="IPR024370">
    <property type="entry name" value="PBP_domain"/>
</dbReference>